<dbReference type="Pfam" id="PF01642">
    <property type="entry name" value="MM_CoA_mutase"/>
    <property type="match status" value="1"/>
</dbReference>
<dbReference type="EC" id="5.4.99.2" evidence="7"/>
<name>A0A927MLN5_9BACL</name>
<organism evidence="7 8">
    <name type="scientific">Sporosarcina limicola</name>
    <dbReference type="NCBI Taxonomy" id="34101"/>
    <lineage>
        <taxon>Bacteria</taxon>
        <taxon>Bacillati</taxon>
        <taxon>Bacillota</taxon>
        <taxon>Bacilli</taxon>
        <taxon>Bacillales</taxon>
        <taxon>Caryophanaceae</taxon>
        <taxon>Sporosarcina</taxon>
    </lineage>
</organism>
<comment type="similarity">
    <text evidence="2">Belongs to the methylmalonyl-CoA mutase family.</text>
</comment>
<evidence type="ECO:0000313" key="7">
    <source>
        <dbReference type="EMBL" id="MBE1553809.1"/>
    </source>
</evidence>
<dbReference type="AlphaFoldDB" id="A0A927MLN5"/>
<dbReference type="GO" id="GO:0046872">
    <property type="term" value="F:metal ion binding"/>
    <property type="evidence" value="ECO:0007669"/>
    <property type="project" value="InterPro"/>
</dbReference>
<dbReference type="GO" id="GO:0005737">
    <property type="term" value="C:cytoplasm"/>
    <property type="evidence" value="ECO:0007669"/>
    <property type="project" value="TreeGrafter"/>
</dbReference>
<evidence type="ECO:0000256" key="2">
    <source>
        <dbReference type="ARBA" id="ARBA00008465"/>
    </source>
</evidence>
<evidence type="ECO:0000256" key="1">
    <source>
        <dbReference type="ARBA" id="ARBA00001922"/>
    </source>
</evidence>
<feature type="domain" description="Methylmalonyl-CoA mutase alpha/beta chain catalytic" evidence="6">
    <location>
        <begin position="181"/>
        <end position="432"/>
    </location>
</feature>
<dbReference type="GO" id="GO:0019678">
    <property type="term" value="P:propionate metabolic process, methylmalonyl pathway"/>
    <property type="evidence" value="ECO:0007669"/>
    <property type="project" value="TreeGrafter"/>
</dbReference>
<gene>
    <name evidence="7" type="ORF">H4683_000883</name>
</gene>
<comment type="caution">
    <text evidence="7">The sequence shown here is derived from an EMBL/GenBank/DDBJ whole genome shotgun (WGS) entry which is preliminary data.</text>
</comment>
<keyword evidence="3" id="KW-0846">Cobalamin</keyword>
<evidence type="ECO:0000313" key="8">
    <source>
        <dbReference type="Proteomes" id="UP000658225"/>
    </source>
</evidence>
<evidence type="ECO:0000256" key="4">
    <source>
        <dbReference type="ARBA" id="ARBA00023235"/>
    </source>
</evidence>
<evidence type="ECO:0000259" key="6">
    <source>
        <dbReference type="Pfam" id="PF01642"/>
    </source>
</evidence>
<dbReference type="SUPFAM" id="SSF51703">
    <property type="entry name" value="Cobalamin (vitamin B12)-dependent enzymes"/>
    <property type="match status" value="1"/>
</dbReference>
<dbReference type="InterPro" id="IPR006099">
    <property type="entry name" value="MeMalonylCoA_mutase_a/b_cat"/>
</dbReference>
<dbReference type="EMBL" id="JADBEL010000003">
    <property type="protein sequence ID" value="MBE1553809.1"/>
    <property type="molecule type" value="Genomic_DNA"/>
</dbReference>
<dbReference type="Gene3D" id="3.20.20.240">
    <property type="entry name" value="Methylmalonyl-CoA mutase"/>
    <property type="match status" value="2"/>
</dbReference>
<dbReference type="InterPro" id="IPR016176">
    <property type="entry name" value="Cbl-dep_enz_cat"/>
</dbReference>
<dbReference type="RefSeq" id="WP_192597619.1">
    <property type="nucleotide sequence ID" value="NZ_JADBEL010000003.1"/>
</dbReference>
<keyword evidence="8" id="KW-1185">Reference proteome</keyword>
<evidence type="ECO:0000256" key="3">
    <source>
        <dbReference type="ARBA" id="ARBA00022628"/>
    </source>
</evidence>
<dbReference type="InterPro" id="IPR036724">
    <property type="entry name" value="Cobalamin-bd_sf"/>
</dbReference>
<dbReference type="Proteomes" id="UP000658225">
    <property type="component" value="Unassembled WGS sequence"/>
</dbReference>
<dbReference type="GO" id="GO:0031419">
    <property type="term" value="F:cobalamin binding"/>
    <property type="evidence" value="ECO:0007669"/>
    <property type="project" value="UniProtKB-KW"/>
</dbReference>
<dbReference type="SUPFAM" id="SSF52242">
    <property type="entry name" value="Cobalamin (vitamin B12)-binding domain"/>
    <property type="match status" value="1"/>
</dbReference>
<dbReference type="PANTHER" id="PTHR48101">
    <property type="entry name" value="METHYLMALONYL-COA MUTASE, MITOCHONDRIAL-RELATED"/>
    <property type="match status" value="1"/>
</dbReference>
<evidence type="ECO:0000256" key="5">
    <source>
        <dbReference type="ARBA" id="ARBA00023285"/>
    </source>
</evidence>
<comment type="cofactor">
    <cofactor evidence="1">
        <name>adenosylcob(III)alamin</name>
        <dbReference type="ChEBI" id="CHEBI:18408"/>
    </cofactor>
</comment>
<keyword evidence="4 7" id="KW-0413">Isomerase</keyword>
<sequence length="557" mass="61844">MIIHTMKTTTFNEVDFEQWKEAALQSLKGKPLESLITKTLEGIDLQPLYTLEDVEKRTHTARSPKKDLGWIVAQETYATNGEQLLAGLKESIARGNEALVFDGNKAVQWEEASLFELSQLMTKYPVFIKNMDVNNPILDAFESVPVSERSLVKGAISVSECTLSKGFSNLRTSGADLWIAHHKGADAVTELALALAQAANYADKQENFNNAAEDFFVHFAIDTHFFMEIAKLRAFRILWTAFCTAYKVVEAPYVPILTTTSLRSYSKLDPYVNLLRAGNEVFSAVLGGADVITVHPHDVLTGPSESSVRFARNIQLVIKEETQVDKVIDAAGGSYFIETLTSELVDKAWALFLEIEADGGYEIYVQNVQLEKLLDKRRDQVAKGIKSLIGTNVYAELANTDYADWNGIAIEGRLAEPFENLRTKYGEKQPHTVLVTFGELNDFKPRADFVGGFLATGGIRSEWSPAFNDAQTAIDWLANEKPDYAIVCATPTLTASVMEQMLKKLPDNLILDAAGKYDAAITQQWLNAGLNGFVFSGQDKVQKLQEIHSKWTGGDMR</sequence>
<proteinExistence type="inferred from homology"/>
<reference evidence="7" key="1">
    <citation type="submission" date="2020-10" db="EMBL/GenBank/DDBJ databases">
        <title>Genomic Encyclopedia of Type Strains, Phase IV (KMG-IV): sequencing the most valuable type-strain genomes for metagenomic binning, comparative biology and taxonomic classification.</title>
        <authorList>
            <person name="Goeker M."/>
        </authorList>
    </citation>
    <scope>NUCLEOTIDE SEQUENCE</scope>
    <source>
        <strain evidence="7">DSM 13886</strain>
    </source>
</reference>
<dbReference type="GO" id="GO:0004494">
    <property type="term" value="F:methylmalonyl-CoA mutase activity"/>
    <property type="evidence" value="ECO:0007669"/>
    <property type="project" value="UniProtKB-EC"/>
</dbReference>
<protein>
    <submittedName>
        <fullName evidence="7">Methylmalonyl-CoA mutase</fullName>
        <ecNumber evidence="7">5.4.99.2</ecNumber>
    </submittedName>
</protein>
<keyword evidence="5" id="KW-0170">Cobalt</keyword>
<accession>A0A927MLN5</accession>
<dbReference type="Gene3D" id="3.40.50.280">
    <property type="entry name" value="Cobalamin-binding domain"/>
    <property type="match status" value="1"/>
</dbReference>